<keyword evidence="4" id="KW-0804">Transcription</keyword>
<dbReference type="InterPro" id="IPR013324">
    <property type="entry name" value="RNA_pol_sigma_r3/r4-like"/>
</dbReference>
<evidence type="ECO:0000313" key="9">
    <source>
        <dbReference type="Proteomes" id="UP000319342"/>
    </source>
</evidence>
<evidence type="ECO:0000259" key="7">
    <source>
        <dbReference type="Pfam" id="PF07638"/>
    </source>
</evidence>
<dbReference type="SUPFAM" id="SSF88946">
    <property type="entry name" value="Sigma2 domain of RNA polymerase sigma factors"/>
    <property type="match status" value="1"/>
</dbReference>
<dbReference type="Proteomes" id="UP000319342">
    <property type="component" value="Chromosome"/>
</dbReference>
<dbReference type="GO" id="GO:0006352">
    <property type="term" value="P:DNA-templated transcription initiation"/>
    <property type="evidence" value="ECO:0007669"/>
    <property type="project" value="InterPro"/>
</dbReference>
<gene>
    <name evidence="8" type="ORF">Pla163_13830</name>
</gene>
<dbReference type="OrthoDB" id="278371at2"/>
<dbReference type="InterPro" id="IPR011517">
    <property type="entry name" value="RNA_pol_sigma70_ECF-like"/>
</dbReference>
<keyword evidence="2" id="KW-0805">Transcription regulation</keyword>
<feature type="coiled-coil region" evidence="5">
    <location>
        <begin position="142"/>
        <end position="169"/>
    </location>
</feature>
<dbReference type="EMBL" id="CP036290">
    <property type="protein sequence ID" value="QDU84276.1"/>
    <property type="molecule type" value="Genomic_DNA"/>
</dbReference>
<dbReference type="Gene3D" id="1.10.10.10">
    <property type="entry name" value="Winged helix-like DNA-binding domain superfamily/Winged helix DNA-binding domain"/>
    <property type="match status" value="1"/>
</dbReference>
<dbReference type="SUPFAM" id="SSF88659">
    <property type="entry name" value="Sigma3 and sigma4 domains of RNA polymerase sigma factors"/>
    <property type="match status" value="1"/>
</dbReference>
<evidence type="ECO:0000256" key="5">
    <source>
        <dbReference type="SAM" id="Coils"/>
    </source>
</evidence>
<evidence type="ECO:0000256" key="6">
    <source>
        <dbReference type="SAM" id="MobiDB-lite"/>
    </source>
</evidence>
<dbReference type="InterPro" id="IPR039425">
    <property type="entry name" value="RNA_pol_sigma-70-like"/>
</dbReference>
<proteinExistence type="inferred from homology"/>
<dbReference type="Pfam" id="PF07638">
    <property type="entry name" value="Sigma70_ECF"/>
    <property type="match status" value="1"/>
</dbReference>
<dbReference type="InterPro" id="IPR013325">
    <property type="entry name" value="RNA_pol_sigma_r2"/>
</dbReference>
<evidence type="ECO:0000256" key="1">
    <source>
        <dbReference type="ARBA" id="ARBA00010641"/>
    </source>
</evidence>
<keyword evidence="5" id="KW-0175">Coiled coil</keyword>
<sequence>MPRNDQDPALREDSDDTLALRRNGDESSDADRAAQGETPKPCLADRLRAGEMDATGEFFSRVYAELHRIARSHMAQQGGAHTLQPTALVHEVYLKLAGKGDRIDDEAHFLNLAARAMRQVLVDHARRRNAQSRRPGGERVPLDALVEAYEEHTGDLLELEDMLMALEQVDPELVQMVELRFYAGRTTSEIADVLGRSMRDVERRWEMTRRIVSRELER</sequence>
<dbReference type="Gene3D" id="1.10.1740.10">
    <property type="match status" value="1"/>
</dbReference>
<organism evidence="8 9">
    <name type="scientific">Rohdeia mirabilis</name>
    <dbReference type="NCBI Taxonomy" id="2528008"/>
    <lineage>
        <taxon>Bacteria</taxon>
        <taxon>Pseudomonadati</taxon>
        <taxon>Planctomycetota</taxon>
        <taxon>Planctomycetia</taxon>
        <taxon>Planctomycetia incertae sedis</taxon>
        <taxon>Rohdeia</taxon>
    </lineage>
</organism>
<feature type="region of interest" description="Disordered" evidence="6">
    <location>
        <begin position="1"/>
        <end position="40"/>
    </location>
</feature>
<evidence type="ECO:0000256" key="2">
    <source>
        <dbReference type="ARBA" id="ARBA00023015"/>
    </source>
</evidence>
<dbReference type="InterPro" id="IPR053812">
    <property type="entry name" value="HTH_Sigma70_ECF-like"/>
</dbReference>
<evidence type="ECO:0000256" key="4">
    <source>
        <dbReference type="ARBA" id="ARBA00023163"/>
    </source>
</evidence>
<keyword evidence="3" id="KW-0731">Sigma factor</keyword>
<feature type="compositionally biased region" description="Basic and acidic residues" evidence="6">
    <location>
        <begin position="1"/>
        <end position="34"/>
    </location>
</feature>
<dbReference type="NCBIfam" id="TIGR02999">
    <property type="entry name" value="Sig-70_X6"/>
    <property type="match status" value="1"/>
</dbReference>
<accession>A0A518CYI8</accession>
<comment type="similarity">
    <text evidence="1">Belongs to the sigma-70 factor family. ECF subfamily.</text>
</comment>
<dbReference type="InterPro" id="IPR014284">
    <property type="entry name" value="RNA_pol_sigma-70_dom"/>
</dbReference>
<dbReference type="PANTHER" id="PTHR43133:SF39">
    <property type="entry name" value="SIMILAR TO RNA POLYMERASE SIGMA-E FACTOR"/>
    <property type="match status" value="1"/>
</dbReference>
<keyword evidence="9" id="KW-1185">Reference proteome</keyword>
<dbReference type="AlphaFoldDB" id="A0A518CYI8"/>
<reference evidence="8 9" key="1">
    <citation type="submission" date="2019-02" db="EMBL/GenBank/DDBJ databases">
        <title>Deep-cultivation of Planctomycetes and their phenomic and genomic characterization uncovers novel biology.</title>
        <authorList>
            <person name="Wiegand S."/>
            <person name="Jogler M."/>
            <person name="Boedeker C."/>
            <person name="Pinto D."/>
            <person name="Vollmers J."/>
            <person name="Rivas-Marin E."/>
            <person name="Kohn T."/>
            <person name="Peeters S.H."/>
            <person name="Heuer A."/>
            <person name="Rast P."/>
            <person name="Oberbeckmann S."/>
            <person name="Bunk B."/>
            <person name="Jeske O."/>
            <person name="Meyerdierks A."/>
            <person name="Storesund J.E."/>
            <person name="Kallscheuer N."/>
            <person name="Luecker S."/>
            <person name="Lage O.M."/>
            <person name="Pohl T."/>
            <person name="Merkel B.J."/>
            <person name="Hornburger P."/>
            <person name="Mueller R.-W."/>
            <person name="Bruemmer F."/>
            <person name="Labrenz M."/>
            <person name="Spormann A.M."/>
            <person name="Op den Camp H."/>
            <person name="Overmann J."/>
            <person name="Amann R."/>
            <person name="Jetten M.S.M."/>
            <person name="Mascher T."/>
            <person name="Medema M.H."/>
            <person name="Devos D.P."/>
            <person name="Kaster A.-K."/>
            <person name="Ovreas L."/>
            <person name="Rohde M."/>
            <person name="Galperin M.Y."/>
            <person name="Jogler C."/>
        </authorList>
    </citation>
    <scope>NUCLEOTIDE SEQUENCE [LARGE SCALE GENOMIC DNA]</scope>
    <source>
        <strain evidence="8 9">Pla163</strain>
    </source>
</reference>
<evidence type="ECO:0000256" key="3">
    <source>
        <dbReference type="ARBA" id="ARBA00023082"/>
    </source>
</evidence>
<name>A0A518CYI8_9BACT</name>
<protein>
    <submittedName>
        <fullName evidence="8">ECF sigma factor</fullName>
    </submittedName>
</protein>
<dbReference type="GO" id="GO:0016987">
    <property type="term" value="F:sigma factor activity"/>
    <property type="evidence" value="ECO:0007669"/>
    <property type="project" value="UniProtKB-KW"/>
</dbReference>
<feature type="domain" description="RNA polymerase sigma-70 ECF-like HTH" evidence="7">
    <location>
        <begin position="46"/>
        <end position="217"/>
    </location>
</feature>
<dbReference type="RefSeq" id="WP_145185525.1">
    <property type="nucleotide sequence ID" value="NZ_CP036290.1"/>
</dbReference>
<evidence type="ECO:0000313" key="8">
    <source>
        <dbReference type="EMBL" id="QDU84276.1"/>
    </source>
</evidence>
<dbReference type="NCBIfam" id="TIGR02937">
    <property type="entry name" value="sigma70-ECF"/>
    <property type="match status" value="1"/>
</dbReference>
<dbReference type="InterPro" id="IPR036388">
    <property type="entry name" value="WH-like_DNA-bd_sf"/>
</dbReference>
<dbReference type="PANTHER" id="PTHR43133">
    <property type="entry name" value="RNA POLYMERASE ECF-TYPE SIGMA FACTO"/>
    <property type="match status" value="1"/>
</dbReference>